<dbReference type="OrthoDB" id="195446at2759"/>
<dbReference type="Proteomes" id="UP000664203">
    <property type="component" value="Unassembled WGS sequence"/>
</dbReference>
<dbReference type="AlphaFoldDB" id="A0A8H3FLG6"/>
<dbReference type="InterPro" id="IPR056884">
    <property type="entry name" value="NPHP3-like_N"/>
</dbReference>
<dbReference type="EMBL" id="CAJPDR010000166">
    <property type="protein sequence ID" value="CAF9923166.1"/>
    <property type="molecule type" value="Genomic_DNA"/>
</dbReference>
<name>A0A8H3FLG6_9LECA</name>
<dbReference type="InterPro" id="IPR054471">
    <property type="entry name" value="GPIID_WHD"/>
</dbReference>
<organism evidence="3 4">
    <name type="scientific">Alectoria fallacina</name>
    <dbReference type="NCBI Taxonomy" id="1903189"/>
    <lineage>
        <taxon>Eukaryota</taxon>
        <taxon>Fungi</taxon>
        <taxon>Dikarya</taxon>
        <taxon>Ascomycota</taxon>
        <taxon>Pezizomycotina</taxon>
        <taxon>Lecanoromycetes</taxon>
        <taxon>OSLEUM clade</taxon>
        <taxon>Lecanoromycetidae</taxon>
        <taxon>Lecanorales</taxon>
        <taxon>Lecanorineae</taxon>
        <taxon>Parmeliaceae</taxon>
        <taxon>Alectoria</taxon>
    </lineage>
</organism>
<feature type="domain" description="NACHT" evidence="2">
    <location>
        <begin position="286"/>
        <end position="430"/>
    </location>
</feature>
<gene>
    <name evidence="3" type="ORF">ALECFALPRED_002313</name>
</gene>
<comment type="caution">
    <text evidence="3">The sequence shown here is derived from an EMBL/GenBank/DDBJ whole genome shotgun (WGS) entry which is preliminary data.</text>
</comment>
<dbReference type="Gene3D" id="3.40.50.300">
    <property type="entry name" value="P-loop containing nucleotide triphosphate hydrolases"/>
    <property type="match status" value="1"/>
</dbReference>
<dbReference type="InterPro" id="IPR036770">
    <property type="entry name" value="Ankyrin_rpt-contain_sf"/>
</dbReference>
<dbReference type="PANTHER" id="PTHR10039">
    <property type="entry name" value="AMELOGENIN"/>
    <property type="match status" value="1"/>
</dbReference>
<accession>A0A8H3FLG6</accession>
<evidence type="ECO:0000259" key="2">
    <source>
        <dbReference type="PROSITE" id="PS50837"/>
    </source>
</evidence>
<dbReference type="PROSITE" id="PS50837">
    <property type="entry name" value="NACHT"/>
    <property type="match status" value="1"/>
</dbReference>
<dbReference type="PANTHER" id="PTHR10039:SF15">
    <property type="entry name" value="NACHT DOMAIN-CONTAINING PROTEIN"/>
    <property type="match status" value="1"/>
</dbReference>
<dbReference type="Pfam" id="PF24883">
    <property type="entry name" value="NPHP3_N"/>
    <property type="match status" value="1"/>
</dbReference>
<dbReference type="SUPFAM" id="SSF48403">
    <property type="entry name" value="Ankyrin repeat"/>
    <property type="match status" value="1"/>
</dbReference>
<protein>
    <recommendedName>
        <fullName evidence="2">NACHT domain-containing protein</fullName>
    </recommendedName>
</protein>
<keyword evidence="1" id="KW-0677">Repeat</keyword>
<dbReference type="InterPro" id="IPR027417">
    <property type="entry name" value="P-loop_NTPase"/>
</dbReference>
<dbReference type="Pfam" id="PF22939">
    <property type="entry name" value="WHD_GPIID"/>
    <property type="match status" value="1"/>
</dbReference>
<evidence type="ECO:0000256" key="1">
    <source>
        <dbReference type="ARBA" id="ARBA00022737"/>
    </source>
</evidence>
<keyword evidence="4" id="KW-1185">Reference proteome</keyword>
<dbReference type="SUPFAM" id="SSF52540">
    <property type="entry name" value="P-loop containing nucleoside triphosphate hydrolases"/>
    <property type="match status" value="1"/>
</dbReference>
<proteinExistence type="predicted"/>
<sequence>MNASGHAQDYGFKALLQAFPCIEALRVSLLGHPYEKAILRRSPQPPETLNFSLVSVTHITACCTPSITAMVEALGIASGIAGLVSLTIEVFGISYKYIHGVRDASSSARRFLGELENLKVVLPQIGKMTKEAKKEALFGDDGSCLLSIKDSNECCDMLREVRDKLLQRQSDSSIRRKLKTLTWPFSEKETLALAESVHRYLGIYSAALAADARTLGMLILSEIRDSKTSREPVAEVEMEAVLEWLSPLNMYQKQQDIFSRRQTSTGSWLLTDPVFQAWENSESSHRTLWCPGDPGTGKTVMTSLVVDYLVKTYASEDIRVAYIYCDYKDQVAQTASSLIACLTRQIIGRPVALPQKLETLYEELKYQKRKPSLEELERLLEGLCDGPKQIYLLIDALDECEAIKERTILLPLLEALPHGSTRLFVTSRPNNEDIFQNLGKAPRIVISASESDLRQCISERIDERKEIVNRLTPELREKIVDTISAGASGMFLLAALQIDRIFATRTVKGIKSALTSMPGELDELYRQTLKRIRKQAGDDGVLGMRILSWLAHARRPLSVDELRHGLAVEFNNDDDDDNEVMPEQLDEDNLLSPGSLVDVCAGLVIIDSTSQIIRLVHYTTQEFFDKSRLDIFKDADLDISRACLTYLSYNIFSKPPIPQVAWKALQSYPFLNYASRYWFLHAKSGLRAENPDPTLLKAVAGFETSASYKTSSFLVSMAKVEWFLEHAFDINRKDLAANLIEIGTDVHDGNWGLRPAAVKYDNSNLVGSLLKNPVSFNIRGLDGQMHCHFAVYHDNLIVVDVLPDGDTDSSAKNKTAEIARKFLFWDRKSVDITSPEMRMTTQHLLERLRQLEQLPSAPATKWFLLPNDV</sequence>
<evidence type="ECO:0000313" key="4">
    <source>
        <dbReference type="Proteomes" id="UP000664203"/>
    </source>
</evidence>
<evidence type="ECO:0000313" key="3">
    <source>
        <dbReference type="EMBL" id="CAF9923166.1"/>
    </source>
</evidence>
<reference evidence="3" key="1">
    <citation type="submission" date="2021-03" db="EMBL/GenBank/DDBJ databases">
        <authorList>
            <person name="Tagirdzhanova G."/>
        </authorList>
    </citation>
    <scope>NUCLEOTIDE SEQUENCE</scope>
</reference>
<dbReference type="InterPro" id="IPR007111">
    <property type="entry name" value="NACHT_NTPase"/>
</dbReference>